<dbReference type="OrthoDB" id="9812311at2"/>
<dbReference type="Proteomes" id="UP000321129">
    <property type="component" value="Unassembled WGS sequence"/>
</dbReference>
<protein>
    <submittedName>
        <fullName evidence="2">YdcF family protein</fullName>
    </submittedName>
</protein>
<dbReference type="InterPro" id="IPR003848">
    <property type="entry name" value="DUF218"/>
</dbReference>
<accession>A0A5C6UR43</accession>
<evidence type="ECO:0000313" key="3">
    <source>
        <dbReference type="Proteomes" id="UP000321129"/>
    </source>
</evidence>
<evidence type="ECO:0000259" key="1">
    <source>
        <dbReference type="Pfam" id="PF02698"/>
    </source>
</evidence>
<dbReference type="EMBL" id="VOPY01000001">
    <property type="protein sequence ID" value="TXC73358.1"/>
    <property type="molecule type" value="Genomic_DNA"/>
</dbReference>
<feature type="domain" description="DUF218" evidence="1">
    <location>
        <begin position="34"/>
        <end position="162"/>
    </location>
</feature>
<dbReference type="RefSeq" id="WP_147121195.1">
    <property type="nucleotide sequence ID" value="NZ_VOPY01000001.1"/>
</dbReference>
<sequence>MIRRAISLVVIVWLLGFAAFAVTLPRPLGPMKTDAIIVPTGGPGRIETGLERLEAGDARRMLITGVNRDVKPSELAAEYNRPVAVFDCCVSLGFDASDTRSNALEVSRWLVRRKYKSIRLVTADWHMRRARYELERVLPADVRIYDDGVRSTPSLATLWKEYNKYVLRRLGAVLGL</sequence>
<organism evidence="2 3">
    <name type="scientific">Flavisphingopyxis soli</name>
    <dbReference type="NCBI Taxonomy" id="2601267"/>
    <lineage>
        <taxon>Bacteria</taxon>
        <taxon>Pseudomonadati</taxon>
        <taxon>Pseudomonadota</taxon>
        <taxon>Alphaproteobacteria</taxon>
        <taxon>Sphingomonadales</taxon>
        <taxon>Sphingopyxidaceae</taxon>
        <taxon>Flavisphingopyxis</taxon>
    </lineage>
</organism>
<reference evidence="2 3" key="1">
    <citation type="submission" date="2019-08" db="EMBL/GenBank/DDBJ databases">
        <title>Sphingorhabdus soil sp. nov., isolated from arctic soil.</title>
        <authorList>
            <person name="Liu Y."/>
        </authorList>
    </citation>
    <scope>NUCLEOTIDE SEQUENCE [LARGE SCALE GENOMIC DNA]</scope>
    <source>
        <strain evidence="2 3">D-2Q-5-6</strain>
    </source>
</reference>
<gene>
    <name evidence="2" type="ORF">FSZ31_00915</name>
</gene>
<dbReference type="Pfam" id="PF02698">
    <property type="entry name" value="DUF218"/>
    <property type="match status" value="1"/>
</dbReference>
<proteinExistence type="predicted"/>
<name>A0A5C6UR43_9SPHN</name>
<dbReference type="AlphaFoldDB" id="A0A5C6UR43"/>
<evidence type="ECO:0000313" key="2">
    <source>
        <dbReference type="EMBL" id="TXC73358.1"/>
    </source>
</evidence>
<dbReference type="CDD" id="cd06259">
    <property type="entry name" value="YdcF-like"/>
    <property type="match status" value="1"/>
</dbReference>
<comment type="caution">
    <text evidence="2">The sequence shown here is derived from an EMBL/GenBank/DDBJ whole genome shotgun (WGS) entry which is preliminary data.</text>
</comment>
<keyword evidence="3" id="KW-1185">Reference proteome</keyword>